<keyword evidence="4" id="KW-1185">Reference proteome</keyword>
<dbReference type="Proteomes" id="UP000305881">
    <property type="component" value="Chromosome"/>
</dbReference>
<evidence type="ECO:0000256" key="1">
    <source>
        <dbReference type="SAM" id="MobiDB-lite"/>
    </source>
</evidence>
<dbReference type="OrthoDB" id="10015945at2"/>
<dbReference type="KEGG" id="mbur:EQU24_18090"/>
<organism evidence="3 4">
    <name type="scientific">Methylotuvimicrobium buryatense</name>
    <name type="common">Methylomicrobium buryatense</name>
    <dbReference type="NCBI Taxonomy" id="95641"/>
    <lineage>
        <taxon>Bacteria</taxon>
        <taxon>Pseudomonadati</taxon>
        <taxon>Pseudomonadota</taxon>
        <taxon>Gammaproteobacteria</taxon>
        <taxon>Methylococcales</taxon>
        <taxon>Methylococcaceae</taxon>
        <taxon>Methylotuvimicrobium</taxon>
    </lineage>
</organism>
<dbReference type="EMBL" id="CP035467">
    <property type="protein sequence ID" value="QCW83937.1"/>
    <property type="molecule type" value="Genomic_DNA"/>
</dbReference>
<dbReference type="AlphaFoldDB" id="A0A4P9URB8"/>
<evidence type="ECO:0000256" key="2">
    <source>
        <dbReference type="SAM" id="SignalP"/>
    </source>
</evidence>
<protein>
    <submittedName>
        <fullName evidence="3">Uncharacterized protein</fullName>
    </submittedName>
</protein>
<keyword evidence="2" id="KW-0732">Signal</keyword>
<feature type="compositionally biased region" description="Basic and acidic residues" evidence="1">
    <location>
        <begin position="114"/>
        <end position="135"/>
    </location>
</feature>
<dbReference type="PROSITE" id="PS51257">
    <property type="entry name" value="PROKAR_LIPOPROTEIN"/>
    <property type="match status" value="1"/>
</dbReference>
<feature type="compositionally biased region" description="Basic and acidic residues" evidence="1">
    <location>
        <begin position="52"/>
        <end position="83"/>
    </location>
</feature>
<gene>
    <name evidence="3" type="ORF">EQU24_18090</name>
</gene>
<dbReference type="RefSeq" id="WP_017842216.1">
    <property type="nucleotide sequence ID" value="NZ_CP035467.1"/>
</dbReference>
<dbReference type="STRING" id="675511.GCA_000341735_03833"/>
<accession>A0A4P9URB8</accession>
<feature type="chain" id="PRO_5020632288" evidence="2">
    <location>
        <begin position="17"/>
        <end position="135"/>
    </location>
</feature>
<feature type="compositionally biased region" description="Basic and acidic residues" evidence="1">
    <location>
        <begin position="95"/>
        <end position="106"/>
    </location>
</feature>
<reference evidence="4" key="1">
    <citation type="journal article" date="2019" name="J. Bacteriol.">
        <title>A Mutagenic Screen Identifies a TonB-Dependent Receptor Required for the Lanthanide Metal Switch in the Type I Methanotroph 'Methylotuvimicrobium buryatense' 5GB1C.</title>
        <authorList>
            <person name="Groom J.D."/>
            <person name="Ford S.M."/>
            <person name="Pesesky M.W."/>
            <person name="Lidstrom M.E."/>
        </authorList>
    </citation>
    <scope>NUCLEOTIDE SEQUENCE [LARGE SCALE GENOMIC DNA]</scope>
    <source>
        <strain evidence="4">5GB1C</strain>
    </source>
</reference>
<feature type="region of interest" description="Disordered" evidence="1">
    <location>
        <begin position="52"/>
        <end position="135"/>
    </location>
</feature>
<sequence length="135" mass="14286">MKTKTLLILTTLIAMAGCGNSDDTAKVEKPATSTKLINESVTKAVEPVKEITKEEAAEDTSKEALEQADEKRPQVVEEVKESADTAVENAAKAADATKETADKAKDASPSAIDSVKESTPKVIEVIKPDTEDAAQ</sequence>
<evidence type="ECO:0000313" key="4">
    <source>
        <dbReference type="Proteomes" id="UP000305881"/>
    </source>
</evidence>
<feature type="signal peptide" evidence="2">
    <location>
        <begin position="1"/>
        <end position="16"/>
    </location>
</feature>
<evidence type="ECO:0000313" key="3">
    <source>
        <dbReference type="EMBL" id="QCW83937.1"/>
    </source>
</evidence>
<feature type="compositionally biased region" description="Low complexity" evidence="1">
    <location>
        <begin position="84"/>
        <end position="94"/>
    </location>
</feature>
<name>A0A4P9URB8_METBY</name>
<proteinExistence type="predicted"/>